<sequence>MLFDFVSFFFHVATSTSFLLGGVPKNVTVGMTLSLTWQLQGDDPDKFRFSLRNVSHELDEVERIPLSLPVNGPREGTVMVNFPFPGSYLIETINNSTNEVIFSSGTISVHKVNFAVDPAPTGSEGASMTTTSVKISSAASPSSISLINSSNGALSSTRSVSTDPGQMTFNTVSVESPLSLNSPSIHPPGESVTQTITQSSAPSCATEISSMGSETSTITGITPASTSDNSSPREPQRTSTIIGAVIGVIGFLLLLLLGVSLYRRLHRNRNPISLPSPFKGIFPYLKIRTSAQAQRDSMMQRLQENDALVLASAEARMSTLTSSFMVDVERVPGATPSREGRESVRDTYRISLASDTNVPAPSHSGGFSVRGSVQSIAGGRISHPSTPALPSHAGKHETEADTTVFGTYMQELAFNRAPLWDQYSEGEPPPAYIEDA</sequence>
<keyword evidence="3" id="KW-0732">Signal</keyword>
<dbReference type="EMBL" id="JAUEPU010000045">
    <property type="protein sequence ID" value="KAK0486827.1"/>
    <property type="molecule type" value="Genomic_DNA"/>
</dbReference>
<dbReference type="EMBL" id="JAUEPU010000199">
    <property type="protein sequence ID" value="KAK0473799.1"/>
    <property type="molecule type" value="Genomic_DNA"/>
</dbReference>
<evidence type="ECO:0000256" key="1">
    <source>
        <dbReference type="SAM" id="MobiDB-lite"/>
    </source>
</evidence>
<keyword evidence="6" id="KW-1185">Reference proteome</keyword>
<feature type="compositionally biased region" description="Polar residues" evidence="1">
    <location>
        <begin position="157"/>
        <end position="168"/>
    </location>
</feature>
<proteinExistence type="predicted"/>
<accession>A0AA39NXQ1</accession>
<feature type="chain" id="PRO_5041630232" description="Mid2 domain-containing protein" evidence="3">
    <location>
        <begin position="16"/>
        <end position="436"/>
    </location>
</feature>
<dbReference type="Proteomes" id="UP001175228">
    <property type="component" value="Unassembled WGS sequence"/>
</dbReference>
<name>A0AA39NXQ1_9AGAR</name>
<feature type="region of interest" description="Disordered" evidence="1">
    <location>
        <begin position="377"/>
        <end position="397"/>
    </location>
</feature>
<protein>
    <recommendedName>
        <fullName evidence="7">Mid2 domain-containing protein</fullName>
    </recommendedName>
</protein>
<organism evidence="4 6">
    <name type="scientific">Armillaria luteobubalina</name>
    <dbReference type="NCBI Taxonomy" id="153913"/>
    <lineage>
        <taxon>Eukaryota</taxon>
        <taxon>Fungi</taxon>
        <taxon>Dikarya</taxon>
        <taxon>Basidiomycota</taxon>
        <taxon>Agaricomycotina</taxon>
        <taxon>Agaricomycetes</taxon>
        <taxon>Agaricomycetidae</taxon>
        <taxon>Agaricales</taxon>
        <taxon>Marasmiineae</taxon>
        <taxon>Physalacriaceae</taxon>
        <taxon>Armillaria</taxon>
    </lineage>
</organism>
<feature type="signal peptide" evidence="3">
    <location>
        <begin position="1"/>
        <end position="15"/>
    </location>
</feature>
<evidence type="ECO:0000313" key="5">
    <source>
        <dbReference type="EMBL" id="KAK0486827.1"/>
    </source>
</evidence>
<keyword evidence="2" id="KW-0472">Membrane</keyword>
<evidence type="ECO:0000313" key="6">
    <source>
        <dbReference type="Proteomes" id="UP001175228"/>
    </source>
</evidence>
<evidence type="ECO:0000256" key="2">
    <source>
        <dbReference type="SAM" id="Phobius"/>
    </source>
</evidence>
<evidence type="ECO:0000256" key="3">
    <source>
        <dbReference type="SAM" id="SignalP"/>
    </source>
</evidence>
<feature type="region of interest" description="Disordered" evidence="1">
    <location>
        <begin position="206"/>
        <end position="236"/>
    </location>
</feature>
<feature type="region of interest" description="Disordered" evidence="1">
    <location>
        <begin position="146"/>
        <end position="168"/>
    </location>
</feature>
<dbReference type="AlphaFoldDB" id="A0AA39NXQ1"/>
<feature type="transmembrane region" description="Helical" evidence="2">
    <location>
        <begin position="241"/>
        <end position="262"/>
    </location>
</feature>
<comment type="caution">
    <text evidence="4">The sequence shown here is derived from an EMBL/GenBank/DDBJ whole genome shotgun (WGS) entry which is preliminary data.</text>
</comment>
<evidence type="ECO:0008006" key="7">
    <source>
        <dbReference type="Google" id="ProtNLM"/>
    </source>
</evidence>
<reference evidence="4" key="1">
    <citation type="submission" date="2023-06" db="EMBL/GenBank/DDBJ databases">
        <authorList>
            <consortium name="Lawrence Berkeley National Laboratory"/>
            <person name="Ahrendt S."/>
            <person name="Sahu N."/>
            <person name="Indic B."/>
            <person name="Wong-Bajracharya J."/>
            <person name="Merenyi Z."/>
            <person name="Ke H.-M."/>
            <person name="Monk M."/>
            <person name="Kocsube S."/>
            <person name="Drula E."/>
            <person name="Lipzen A."/>
            <person name="Balint B."/>
            <person name="Henrissat B."/>
            <person name="Andreopoulos B."/>
            <person name="Martin F.M."/>
            <person name="Harder C.B."/>
            <person name="Rigling D."/>
            <person name="Ford K.L."/>
            <person name="Foster G.D."/>
            <person name="Pangilinan J."/>
            <person name="Papanicolaou A."/>
            <person name="Barry K."/>
            <person name="LaButti K."/>
            <person name="Viragh M."/>
            <person name="Koriabine M."/>
            <person name="Yan M."/>
            <person name="Riley R."/>
            <person name="Champramary S."/>
            <person name="Plett K.L."/>
            <person name="Tsai I.J."/>
            <person name="Slot J."/>
            <person name="Sipos G."/>
            <person name="Plett J."/>
            <person name="Nagy L.G."/>
            <person name="Grigoriev I.V."/>
        </authorList>
    </citation>
    <scope>NUCLEOTIDE SEQUENCE</scope>
    <source>
        <strain evidence="4">HWK02</strain>
    </source>
</reference>
<gene>
    <name evidence="5" type="ORF">EDD18DRAFT_1193930</name>
    <name evidence="4" type="ORF">EDD18DRAFT_302517</name>
</gene>
<evidence type="ECO:0000313" key="4">
    <source>
        <dbReference type="EMBL" id="KAK0473799.1"/>
    </source>
</evidence>
<feature type="compositionally biased region" description="Low complexity" evidence="1">
    <location>
        <begin position="146"/>
        <end position="156"/>
    </location>
</feature>
<keyword evidence="2" id="KW-1133">Transmembrane helix</keyword>
<keyword evidence="2" id="KW-0812">Transmembrane</keyword>